<dbReference type="KEGG" id="mpt:Mpe_A0620"/>
<keyword evidence="1" id="KW-0732">Signal</keyword>
<sequence length="440" mass="47547">MIGPVSLSRAGARIAAMAGLLLLPALASLTLAASPAAPPACGVVKSFERCDDGRQRCERVAAYDVPDYWHGLAQCLRGLRDRWSRDGPDAPVPVGAAGDAEVGVATLVRRQVMLEMATGPVRFAAQGRPVADLRLDDIFDARGTPRRGFDRAVLLNDRGMAYNAMGQSGLAYFLYQMAALADRGGYPQAATDTAFYRALAHGAIATVLTPVAEGGLAASRPCDDDAARRCTWYHSITRRDQPTEAGATLNQHLHAVRDLGLIADLVRKQRWNEGIDFNRAIAEGLDQLAFSAGSTRPGAMPNLRDFLSPPAGQARVRWAYYGLNPTAADGRRAYFLGFGGKDCNYHLHVLDLLSQILQRAKAQGFLARYETPLLACDSALVEMERAARLRSTHATDPRLWSTPTAGRDYACPRLSAGAAPDDDNDSFLEKRLAACPTPQR</sequence>
<keyword evidence="3" id="KW-1185">Reference proteome</keyword>
<evidence type="ECO:0000313" key="2">
    <source>
        <dbReference type="EMBL" id="ABM93582.1"/>
    </source>
</evidence>
<evidence type="ECO:0000256" key="1">
    <source>
        <dbReference type="SAM" id="SignalP"/>
    </source>
</evidence>
<dbReference type="EMBL" id="CP000555">
    <property type="protein sequence ID" value="ABM93582.1"/>
    <property type="molecule type" value="Genomic_DNA"/>
</dbReference>
<evidence type="ECO:0008006" key="4">
    <source>
        <dbReference type="Google" id="ProtNLM"/>
    </source>
</evidence>
<dbReference type="AlphaFoldDB" id="A2SDE3"/>
<proteinExistence type="predicted"/>
<evidence type="ECO:0000313" key="3">
    <source>
        <dbReference type="Proteomes" id="UP000000366"/>
    </source>
</evidence>
<name>A2SDE3_METPP</name>
<dbReference type="eggNOG" id="ENOG5033WXP">
    <property type="taxonomic scope" value="Bacteria"/>
</dbReference>
<dbReference type="Proteomes" id="UP000000366">
    <property type="component" value="Chromosome"/>
</dbReference>
<feature type="chain" id="PRO_5002646316" description="Lipoprotein" evidence="1">
    <location>
        <begin position="28"/>
        <end position="440"/>
    </location>
</feature>
<gene>
    <name evidence="2" type="ordered locus">Mpe_A0620</name>
</gene>
<feature type="signal peptide" evidence="1">
    <location>
        <begin position="1"/>
        <end position="27"/>
    </location>
</feature>
<accession>A2SDE3</accession>
<reference evidence="2 3" key="1">
    <citation type="journal article" date="2007" name="J. Bacteriol.">
        <title>Whole-genome analysis of the methyl tert-butyl ether-degrading beta-proteobacterium Methylibium petroleiphilum PM1.</title>
        <authorList>
            <person name="Kane S.R."/>
            <person name="Chakicherla A.Y."/>
            <person name="Chain P.S.G."/>
            <person name="Schmidt R."/>
            <person name="Shin M.W."/>
            <person name="Legler T.C."/>
            <person name="Scow K.M."/>
            <person name="Larimer F.W."/>
            <person name="Lucas S.M."/>
            <person name="Richardson P.M."/>
            <person name="Hristova K.R."/>
        </authorList>
    </citation>
    <scope>NUCLEOTIDE SEQUENCE [LARGE SCALE GENOMIC DNA]</scope>
    <source>
        <strain evidence="3">ATCC BAA-1232 / LMG 22953 / PM1</strain>
    </source>
</reference>
<organism evidence="2 3">
    <name type="scientific">Methylibium petroleiphilum (strain ATCC BAA-1232 / LMG 22953 / PM1)</name>
    <dbReference type="NCBI Taxonomy" id="420662"/>
    <lineage>
        <taxon>Bacteria</taxon>
        <taxon>Pseudomonadati</taxon>
        <taxon>Pseudomonadota</taxon>
        <taxon>Betaproteobacteria</taxon>
        <taxon>Burkholderiales</taxon>
        <taxon>Sphaerotilaceae</taxon>
        <taxon>Methylibium</taxon>
    </lineage>
</organism>
<dbReference type="RefSeq" id="WP_011828220.1">
    <property type="nucleotide sequence ID" value="NC_008825.1"/>
</dbReference>
<dbReference type="STRING" id="420662.Mpe_A0620"/>
<protein>
    <recommendedName>
        <fullName evidence="4">Lipoprotein</fullName>
    </recommendedName>
</protein>
<dbReference type="HOGENOM" id="CLU_622287_0_0_4"/>